<reference evidence="1 2" key="1">
    <citation type="journal article" date="2010" name="J. Bacteriol.">
        <title>Genome sequence of the oligotrophic marine Gammaproteobacterium HTCC2143, isolated from the Oregon Coast.</title>
        <authorList>
            <person name="Oh H.M."/>
            <person name="Kang I."/>
            <person name="Ferriera S."/>
            <person name="Giovannoni S.J."/>
            <person name="Cho J.C."/>
        </authorList>
    </citation>
    <scope>NUCLEOTIDE SEQUENCE [LARGE SCALE GENOMIC DNA]</scope>
    <source>
        <strain evidence="1 2">HTCC2143</strain>
    </source>
</reference>
<organism evidence="1 2">
    <name type="scientific">marine gamma proteobacterium HTCC2143</name>
    <dbReference type="NCBI Taxonomy" id="247633"/>
    <lineage>
        <taxon>Bacteria</taxon>
        <taxon>Pseudomonadati</taxon>
        <taxon>Pseudomonadota</taxon>
        <taxon>Gammaproteobacteria</taxon>
        <taxon>Cellvibrionales</taxon>
        <taxon>Spongiibacteraceae</taxon>
        <taxon>BD1-7 clade</taxon>
    </lineage>
</organism>
<dbReference type="Proteomes" id="UP000004931">
    <property type="component" value="Unassembled WGS sequence"/>
</dbReference>
<dbReference type="EMBL" id="AAVT01000001">
    <property type="protein sequence ID" value="EAW32628.1"/>
    <property type="molecule type" value="Genomic_DNA"/>
</dbReference>
<name>A0Y924_9GAMM</name>
<comment type="caution">
    <text evidence="1">The sequence shown here is derived from an EMBL/GenBank/DDBJ whole genome shotgun (WGS) entry which is preliminary data.</text>
</comment>
<gene>
    <name evidence="1" type="ORF">GP2143_15271</name>
</gene>
<evidence type="ECO:0000313" key="1">
    <source>
        <dbReference type="EMBL" id="EAW32628.1"/>
    </source>
</evidence>
<accession>A0Y924</accession>
<sequence length="37" mass="3815">MDFAGILAGKTADGRVITIAINGMQFVTNVHVGAIVN</sequence>
<keyword evidence="2" id="KW-1185">Reference proteome</keyword>
<evidence type="ECO:0000313" key="2">
    <source>
        <dbReference type="Proteomes" id="UP000004931"/>
    </source>
</evidence>
<protein>
    <submittedName>
        <fullName evidence="1">Uncharacterized protein</fullName>
    </submittedName>
</protein>
<proteinExistence type="predicted"/>
<dbReference type="AlphaFoldDB" id="A0Y924"/>